<comment type="caution">
    <text evidence="2">The sequence shown here is derived from an EMBL/GenBank/DDBJ whole genome shotgun (WGS) entry which is preliminary data.</text>
</comment>
<feature type="non-terminal residue" evidence="2">
    <location>
        <position position="122"/>
    </location>
</feature>
<dbReference type="AlphaFoldDB" id="A0AAN5D634"/>
<dbReference type="Proteomes" id="UP001328107">
    <property type="component" value="Unassembled WGS sequence"/>
</dbReference>
<sequence length="122" mass="13990">MIRLFGYGRGNGLAPRFIAYACSALNVAIASYLLQIGRSGGSYFVFIIAMYQLLYSIPESVKFIFRKCPCFLNYNSSYSVYNNYNYFLHSFDEDSDIFFIISGSIALFLLIKQHRQIIKATQ</sequence>
<organism evidence="2 3">
    <name type="scientific">Pristionchus mayeri</name>
    <dbReference type="NCBI Taxonomy" id="1317129"/>
    <lineage>
        <taxon>Eukaryota</taxon>
        <taxon>Metazoa</taxon>
        <taxon>Ecdysozoa</taxon>
        <taxon>Nematoda</taxon>
        <taxon>Chromadorea</taxon>
        <taxon>Rhabditida</taxon>
        <taxon>Rhabditina</taxon>
        <taxon>Diplogasteromorpha</taxon>
        <taxon>Diplogasteroidea</taxon>
        <taxon>Neodiplogasteridae</taxon>
        <taxon>Pristionchus</taxon>
    </lineage>
</organism>
<feature type="transmembrane region" description="Helical" evidence="1">
    <location>
        <begin position="17"/>
        <end position="34"/>
    </location>
</feature>
<keyword evidence="1" id="KW-0812">Transmembrane</keyword>
<keyword evidence="1" id="KW-0472">Membrane</keyword>
<dbReference type="EMBL" id="BTRK01000006">
    <property type="protein sequence ID" value="GMR57094.1"/>
    <property type="molecule type" value="Genomic_DNA"/>
</dbReference>
<gene>
    <name evidence="2" type="ORF">PMAYCL1PPCAC_27289</name>
</gene>
<name>A0AAN5D634_9BILA</name>
<evidence type="ECO:0000256" key="1">
    <source>
        <dbReference type="SAM" id="Phobius"/>
    </source>
</evidence>
<reference evidence="3" key="1">
    <citation type="submission" date="2022-10" db="EMBL/GenBank/DDBJ databases">
        <title>Genome assembly of Pristionchus species.</title>
        <authorList>
            <person name="Yoshida K."/>
            <person name="Sommer R.J."/>
        </authorList>
    </citation>
    <scope>NUCLEOTIDE SEQUENCE [LARGE SCALE GENOMIC DNA]</scope>
    <source>
        <strain evidence="3">RS5460</strain>
    </source>
</reference>
<keyword evidence="3" id="KW-1185">Reference proteome</keyword>
<feature type="transmembrane region" description="Helical" evidence="1">
    <location>
        <begin position="95"/>
        <end position="111"/>
    </location>
</feature>
<proteinExistence type="predicted"/>
<protein>
    <submittedName>
        <fullName evidence="2">Uncharacterized protein</fullName>
    </submittedName>
</protein>
<accession>A0AAN5D634</accession>
<evidence type="ECO:0000313" key="3">
    <source>
        <dbReference type="Proteomes" id="UP001328107"/>
    </source>
</evidence>
<evidence type="ECO:0000313" key="2">
    <source>
        <dbReference type="EMBL" id="GMR57094.1"/>
    </source>
</evidence>
<keyword evidence="1" id="KW-1133">Transmembrane helix</keyword>